<feature type="transmembrane region" description="Helical" evidence="1">
    <location>
        <begin position="239"/>
        <end position="263"/>
    </location>
</feature>
<dbReference type="Gene3D" id="3.90.550.10">
    <property type="entry name" value="Spore Coat Polysaccharide Biosynthesis Protein SpsA, Chain A"/>
    <property type="match status" value="1"/>
</dbReference>
<evidence type="ECO:0000256" key="1">
    <source>
        <dbReference type="SAM" id="Phobius"/>
    </source>
</evidence>
<keyword evidence="1" id="KW-0812">Transmembrane</keyword>
<dbReference type="EMBL" id="LAZR01012029">
    <property type="protein sequence ID" value="KKM46717.1"/>
    <property type="molecule type" value="Genomic_DNA"/>
</dbReference>
<proteinExistence type="predicted"/>
<reference evidence="3" key="1">
    <citation type="journal article" date="2015" name="Nature">
        <title>Complex archaea that bridge the gap between prokaryotes and eukaryotes.</title>
        <authorList>
            <person name="Spang A."/>
            <person name="Saw J.H."/>
            <person name="Jorgensen S.L."/>
            <person name="Zaremba-Niedzwiedzka K."/>
            <person name="Martijn J."/>
            <person name="Lind A.E."/>
            <person name="van Eijk R."/>
            <person name="Schleper C."/>
            <person name="Guy L."/>
            <person name="Ettema T.J."/>
        </authorList>
    </citation>
    <scope>NUCLEOTIDE SEQUENCE</scope>
</reference>
<dbReference type="InterPro" id="IPR001173">
    <property type="entry name" value="Glyco_trans_2-like"/>
</dbReference>
<feature type="domain" description="Glycosyltransferase 2-like" evidence="2">
    <location>
        <begin position="4"/>
        <end position="160"/>
    </location>
</feature>
<evidence type="ECO:0000313" key="3">
    <source>
        <dbReference type="EMBL" id="KKM46717.1"/>
    </source>
</evidence>
<name>A0A0F9IMY5_9ZZZZ</name>
<sequence>MKVSVIIPVLNEAESIGELIASLRLQSRPPDEIVITDGGSTDKTVWTIFKFQSKQIPIRVIMPNHSYPGEGRNLAITLAKCDVLAFVDAGVRINHQWLESLLAPLEADPSVDVVFGHYEPVQDTFFTKCAAMAYVEPPKQVEGLTIRTHAIFCSAMRKKVWDGVGGFTNYRAAEDLIFIEKILEGPYQVAYTKKAIAHLELRPTWRATVKRFSEYSRHNLRAGRARHWHLPLLKVYGTMMALLALSVFHSPLWFLGITSIVIVRALKRAGIMFFIDWLTLSVVAGIMLSIDVATFHGWLTWVFVDRCKKGEGRW</sequence>
<accession>A0A0F9IMY5</accession>
<feature type="transmembrane region" description="Helical" evidence="1">
    <location>
        <begin position="270"/>
        <end position="290"/>
    </location>
</feature>
<dbReference type="Pfam" id="PF00535">
    <property type="entry name" value="Glycos_transf_2"/>
    <property type="match status" value="1"/>
</dbReference>
<gene>
    <name evidence="3" type="ORF">LCGC14_1559430</name>
</gene>
<keyword evidence="1" id="KW-0472">Membrane</keyword>
<organism evidence="3">
    <name type="scientific">marine sediment metagenome</name>
    <dbReference type="NCBI Taxonomy" id="412755"/>
    <lineage>
        <taxon>unclassified sequences</taxon>
        <taxon>metagenomes</taxon>
        <taxon>ecological metagenomes</taxon>
    </lineage>
</organism>
<dbReference type="InterPro" id="IPR029044">
    <property type="entry name" value="Nucleotide-diphossugar_trans"/>
</dbReference>
<dbReference type="AlphaFoldDB" id="A0A0F9IMY5"/>
<protein>
    <recommendedName>
        <fullName evidence="2">Glycosyltransferase 2-like domain-containing protein</fullName>
    </recommendedName>
</protein>
<evidence type="ECO:0000259" key="2">
    <source>
        <dbReference type="Pfam" id="PF00535"/>
    </source>
</evidence>
<dbReference type="SUPFAM" id="SSF53448">
    <property type="entry name" value="Nucleotide-diphospho-sugar transferases"/>
    <property type="match status" value="1"/>
</dbReference>
<comment type="caution">
    <text evidence="3">The sequence shown here is derived from an EMBL/GenBank/DDBJ whole genome shotgun (WGS) entry which is preliminary data.</text>
</comment>
<dbReference type="InterPro" id="IPR050834">
    <property type="entry name" value="Glycosyltransf_2"/>
</dbReference>
<keyword evidence="1" id="KW-1133">Transmembrane helix</keyword>
<dbReference type="PANTHER" id="PTHR43685:SF3">
    <property type="entry name" value="SLR2126 PROTEIN"/>
    <property type="match status" value="1"/>
</dbReference>
<dbReference type="PANTHER" id="PTHR43685">
    <property type="entry name" value="GLYCOSYLTRANSFERASE"/>
    <property type="match status" value="1"/>
</dbReference>